<feature type="region of interest" description="Disordered" evidence="1">
    <location>
        <begin position="99"/>
        <end position="118"/>
    </location>
</feature>
<gene>
    <name evidence="2" type="ORF">DSM3645_18891</name>
</gene>
<dbReference type="EMBL" id="AANZ01000024">
    <property type="protein sequence ID" value="EAQ78117.1"/>
    <property type="molecule type" value="Genomic_DNA"/>
</dbReference>
<organism evidence="2 3">
    <name type="scientific">Blastopirellula marina DSM 3645</name>
    <dbReference type="NCBI Taxonomy" id="314230"/>
    <lineage>
        <taxon>Bacteria</taxon>
        <taxon>Pseudomonadati</taxon>
        <taxon>Planctomycetota</taxon>
        <taxon>Planctomycetia</taxon>
        <taxon>Pirellulales</taxon>
        <taxon>Pirellulaceae</taxon>
        <taxon>Blastopirellula</taxon>
    </lineage>
</organism>
<accession>A3ZZF4</accession>
<evidence type="ECO:0000313" key="3">
    <source>
        <dbReference type="Proteomes" id="UP000004358"/>
    </source>
</evidence>
<name>A3ZZF4_9BACT</name>
<comment type="caution">
    <text evidence="2">The sequence shown here is derived from an EMBL/GenBank/DDBJ whole genome shotgun (WGS) entry which is preliminary data.</text>
</comment>
<evidence type="ECO:0008006" key="4">
    <source>
        <dbReference type="Google" id="ProtNLM"/>
    </source>
</evidence>
<protein>
    <recommendedName>
        <fullName evidence="4">Carboxypeptidase regulatory-like domain-containing protein</fullName>
    </recommendedName>
</protein>
<dbReference type="AlphaFoldDB" id="A3ZZF4"/>
<reference evidence="2 3" key="1">
    <citation type="submission" date="2006-02" db="EMBL/GenBank/DDBJ databases">
        <authorList>
            <person name="Amann R."/>
            <person name="Ferriera S."/>
            <person name="Johnson J."/>
            <person name="Kravitz S."/>
            <person name="Halpern A."/>
            <person name="Remington K."/>
            <person name="Beeson K."/>
            <person name="Tran B."/>
            <person name="Rogers Y.-H."/>
            <person name="Friedman R."/>
            <person name="Venter J.C."/>
        </authorList>
    </citation>
    <scope>NUCLEOTIDE SEQUENCE [LARGE SCALE GENOMIC DNA]</scope>
    <source>
        <strain evidence="2 3">DSM 3645</strain>
    </source>
</reference>
<dbReference type="Proteomes" id="UP000004358">
    <property type="component" value="Unassembled WGS sequence"/>
</dbReference>
<dbReference type="HOGENOM" id="CLU_113730_1_2_0"/>
<sequence length="118" mass="12513">MLHLTGCSPGGIATYPTSGKVTYTDGSPVTGGLIIFADSEQNISSEGVIESDGSYYMGTYSGDDGVPQGNYQVTIQGFSEYGKQSQIAGKFANRERTPLEAKVEGANSSLDFQVERAR</sequence>
<proteinExistence type="predicted"/>
<evidence type="ECO:0000313" key="2">
    <source>
        <dbReference type="EMBL" id="EAQ78117.1"/>
    </source>
</evidence>
<evidence type="ECO:0000256" key="1">
    <source>
        <dbReference type="SAM" id="MobiDB-lite"/>
    </source>
</evidence>